<name>A0A158QSH1_MESCO</name>
<keyword evidence="5 7" id="KW-0496">Mitochondrion</keyword>
<keyword evidence="2 7" id="KW-0812">Transmembrane</keyword>
<dbReference type="GO" id="GO:0061617">
    <property type="term" value="C:MICOS complex"/>
    <property type="evidence" value="ECO:0007669"/>
    <property type="project" value="TreeGrafter"/>
</dbReference>
<dbReference type="InterPro" id="IPR019133">
    <property type="entry name" value="MIC60"/>
</dbReference>
<dbReference type="PANTHER" id="PTHR15415:SF7">
    <property type="entry name" value="MICOS COMPLEX SUBUNIT MIC60"/>
    <property type="match status" value="1"/>
</dbReference>
<keyword evidence="3 7" id="KW-0999">Mitochondrion inner membrane</keyword>
<evidence type="ECO:0000256" key="7">
    <source>
        <dbReference type="RuleBase" id="RU363000"/>
    </source>
</evidence>
<proteinExistence type="inferred from homology"/>
<sequence>MKLILAVLFKERQAKDNTEHELAVALARHSHHLAQMLRLKQEELEHHFDFRLREALAEQKAAIEGDILRWIRRMEAIEHVVDGRADIDRVAKQTQALWLAVEALAFALEMPFSKIGASGLPERQFSDIKPFYVSEPLGRFVDAVKETAGERHEFASVVAEGIPREALTDGVWTRQGLLQRFNKASIFSEPPVYKTSCNVALVSETGGSLWNYAISWLQAKLLFDSLGRRRIISRLPGLGSTLLTPESEILEDGQALDTFCLLTSARAALMPEVDAPVHVDPTNCSDIEFAVRLLSQLKGQPAAVAADWIRDARRFLEVHQAVQALLAYATAQNFSVFDERL</sequence>
<dbReference type="EMBL" id="UXSR01000086">
    <property type="protein sequence ID" value="VDD74841.1"/>
    <property type="molecule type" value="Genomic_DNA"/>
</dbReference>
<dbReference type="Proteomes" id="UP000267029">
    <property type="component" value="Unassembled WGS sequence"/>
</dbReference>
<evidence type="ECO:0000256" key="3">
    <source>
        <dbReference type="ARBA" id="ARBA00022792"/>
    </source>
</evidence>
<keyword evidence="4" id="KW-1133">Transmembrane helix</keyword>
<dbReference type="WBParaSite" id="MCOS_0000084301-mRNA-1">
    <property type="protein sequence ID" value="MCOS_0000084301-mRNA-1"/>
    <property type="gene ID" value="MCOS_0000084301"/>
</dbReference>
<evidence type="ECO:0000256" key="6">
    <source>
        <dbReference type="ARBA" id="ARBA00023136"/>
    </source>
</evidence>
<evidence type="ECO:0000313" key="9">
    <source>
        <dbReference type="Proteomes" id="UP000267029"/>
    </source>
</evidence>
<evidence type="ECO:0000256" key="5">
    <source>
        <dbReference type="ARBA" id="ARBA00023128"/>
    </source>
</evidence>
<comment type="subcellular location">
    <subcellularLocation>
        <location evidence="7">Mitochondrion inner membrane</location>
        <topology evidence="7">Single-pass membrane protein</topology>
    </subcellularLocation>
</comment>
<accession>A0A158QSH1</accession>
<comment type="similarity">
    <text evidence="1 7">Belongs to the MICOS complex subunit Mic60 family.</text>
</comment>
<reference evidence="10" key="1">
    <citation type="submission" date="2016-04" db="UniProtKB">
        <authorList>
            <consortium name="WormBaseParasite"/>
        </authorList>
    </citation>
    <scope>IDENTIFICATION</scope>
</reference>
<dbReference type="AlphaFoldDB" id="A0A158QSH1"/>
<comment type="subunit">
    <text evidence="7">Component of the mitochondrial contact site and cristae organizing system (MICOS) complex.</text>
</comment>
<evidence type="ECO:0000256" key="2">
    <source>
        <dbReference type="ARBA" id="ARBA00022692"/>
    </source>
</evidence>
<dbReference type="Pfam" id="PF09731">
    <property type="entry name" value="Mitofilin"/>
    <property type="match status" value="2"/>
</dbReference>
<keyword evidence="6" id="KW-0472">Membrane</keyword>
<evidence type="ECO:0000256" key="4">
    <source>
        <dbReference type="ARBA" id="ARBA00022989"/>
    </source>
</evidence>
<dbReference type="STRING" id="53468.A0A158QSH1"/>
<protein>
    <recommendedName>
        <fullName evidence="7">MICOS complex subunit MIC60</fullName>
    </recommendedName>
    <alternativeName>
        <fullName evidence="7">Mitofilin</fullName>
    </alternativeName>
</protein>
<comment type="function">
    <text evidence="7">Component of the MICOS complex, a large protein complex of the mitochondrial inner membrane that plays crucial roles in the maintenance of crista junctions, inner membrane architecture, and formation of contact sites to the outer membrane.</text>
</comment>
<dbReference type="PANTHER" id="PTHR15415">
    <property type="entry name" value="MITOFILIN"/>
    <property type="match status" value="1"/>
</dbReference>
<reference evidence="8 9" key="2">
    <citation type="submission" date="2018-10" db="EMBL/GenBank/DDBJ databases">
        <authorList>
            <consortium name="Pathogen Informatics"/>
        </authorList>
    </citation>
    <scope>NUCLEOTIDE SEQUENCE [LARGE SCALE GENOMIC DNA]</scope>
</reference>
<dbReference type="GO" id="GO:0042407">
    <property type="term" value="P:cristae formation"/>
    <property type="evidence" value="ECO:0007669"/>
    <property type="project" value="TreeGrafter"/>
</dbReference>
<gene>
    <name evidence="8" type="ORF">MCOS_LOCUS844</name>
</gene>
<keyword evidence="9" id="KW-1185">Reference proteome</keyword>
<evidence type="ECO:0000313" key="10">
    <source>
        <dbReference type="WBParaSite" id="MCOS_0000084301-mRNA-1"/>
    </source>
</evidence>
<evidence type="ECO:0000313" key="8">
    <source>
        <dbReference type="EMBL" id="VDD74841.1"/>
    </source>
</evidence>
<evidence type="ECO:0000256" key="1">
    <source>
        <dbReference type="ARBA" id="ARBA00010877"/>
    </source>
</evidence>
<organism evidence="10">
    <name type="scientific">Mesocestoides corti</name>
    <name type="common">Flatworm</name>
    <dbReference type="NCBI Taxonomy" id="53468"/>
    <lineage>
        <taxon>Eukaryota</taxon>
        <taxon>Metazoa</taxon>
        <taxon>Spiralia</taxon>
        <taxon>Lophotrochozoa</taxon>
        <taxon>Platyhelminthes</taxon>
        <taxon>Cestoda</taxon>
        <taxon>Eucestoda</taxon>
        <taxon>Cyclophyllidea</taxon>
        <taxon>Mesocestoididae</taxon>
        <taxon>Mesocestoides</taxon>
    </lineage>
</organism>
<dbReference type="OrthoDB" id="10261039at2759"/>